<feature type="signal peptide" evidence="1">
    <location>
        <begin position="1"/>
        <end position="23"/>
    </location>
</feature>
<name>A0A4R6IHW0_9SPHI</name>
<reference evidence="2 3" key="1">
    <citation type="submission" date="2019-03" db="EMBL/GenBank/DDBJ databases">
        <title>Genomic Encyclopedia of Archaeal and Bacterial Type Strains, Phase II (KMG-II): from individual species to whole genera.</title>
        <authorList>
            <person name="Goeker M."/>
        </authorList>
    </citation>
    <scope>NUCLEOTIDE SEQUENCE [LARGE SCALE GENOMIC DNA]</scope>
    <source>
        <strain evidence="2 3">DSM 19034</strain>
    </source>
</reference>
<dbReference type="OrthoDB" id="793718at2"/>
<comment type="caution">
    <text evidence="2">The sequence shown here is derived from an EMBL/GenBank/DDBJ whole genome shotgun (WGS) entry which is preliminary data.</text>
</comment>
<evidence type="ECO:0000313" key="3">
    <source>
        <dbReference type="Proteomes" id="UP000295499"/>
    </source>
</evidence>
<keyword evidence="1" id="KW-0732">Signal</keyword>
<gene>
    <name evidence="2" type="ORF">CLV32_2540</name>
</gene>
<evidence type="ECO:0000313" key="2">
    <source>
        <dbReference type="EMBL" id="TDO21435.1"/>
    </source>
</evidence>
<keyword evidence="3" id="KW-1185">Reference proteome</keyword>
<evidence type="ECO:0008006" key="4">
    <source>
        <dbReference type="Google" id="ProtNLM"/>
    </source>
</evidence>
<dbReference type="Proteomes" id="UP000295499">
    <property type="component" value="Unassembled WGS sequence"/>
</dbReference>
<feature type="chain" id="PRO_5020545188" description="Fumarate hydratase" evidence="1">
    <location>
        <begin position="24"/>
        <end position="170"/>
    </location>
</feature>
<dbReference type="EMBL" id="SNWM01000003">
    <property type="protein sequence ID" value="TDO21435.1"/>
    <property type="molecule type" value="Genomic_DNA"/>
</dbReference>
<dbReference type="RefSeq" id="WP_133555935.1">
    <property type="nucleotide sequence ID" value="NZ_SNWM01000003.1"/>
</dbReference>
<proteinExistence type="predicted"/>
<dbReference type="AlphaFoldDB" id="A0A4R6IHW0"/>
<protein>
    <recommendedName>
        <fullName evidence="4">Fumarate hydratase</fullName>
    </recommendedName>
</protein>
<evidence type="ECO:0000256" key="1">
    <source>
        <dbReference type="SAM" id="SignalP"/>
    </source>
</evidence>
<sequence length="170" mass="19637">MIKRLFRFKYVACLLFLIGIAAACKPLPNVQGKGEVFMQGLWNEDSVANSAQLLNYTQHKFKFTCDSFYVELVTHSKVNYYADSCFNKGVWKEYAKGVYEVRHDSLFLEGTYTKANYKQKVSGCYQIGRYLKTFYVRSKTAEKLLLESTNDQRECALVLKEKIICTPKSL</sequence>
<organism evidence="2 3">
    <name type="scientific">Pedobacter duraquae</name>
    <dbReference type="NCBI Taxonomy" id="425511"/>
    <lineage>
        <taxon>Bacteria</taxon>
        <taxon>Pseudomonadati</taxon>
        <taxon>Bacteroidota</taxon>
        <taxon>Sphingobacteriia</taxon>
        <taxon>Sphingobacteriales</taxon>
        <taxon>Sphingobacteriaceae</taxon>
        <taxon>Pedobacter</taxon>
    </lineage>
</organism>
<dbReference type="PROSITE" id="PS51257">
    <property type="entry name" value="PROKAR_LIPOPROTEIN"/>
    <property type="match status" value="1"/>
</dbReference>
<accession>A0A4R6IHW0</accession>